<proteinExistence type="predicted"/>
<dbReference type="EMBL" id="WVTD01000011">
    <property type="protein sequence ID" value="MYL98963.1"/>
    <property type="molecule type" value="Genomic_DNA"/>
</dbReference>
<accession>A0A7X4K934</accession>
<name>A0A7X4K934_9SPHN</name>
<sequence length="491" mass="53838">MRIPRQITVAAAVAALLALPACSRRDDEPPRRAQDTIRIDPQASLITVPIHADLGDLTAALEREVPRTLWTIDKPGQTCVPSRGVDIGIAKIRTPEIKCRIVGEVARGPLRFAGKGEEIVLAMPLHAVVRAEDIGGVLKRETATADAMAHAVVRLTLAQDWTPRGTIDIRYDWTNRPHLNFLGQRIDFTEQADAKLAPVIARLERELPRQLGKLEVRRQVEKAWSSAFTTLLLNRDNPPVWMRISPREVQYGGYRLDGKRLVLNLGVKALTETHVGQRPADPSPTPLPAVRPLEADAGRLAFFIPVIADYAQLEPVLTKALHKRSRRPFQVPGVGPVRADFRKVTIYGTTGGRIAVGVEFTATDLAGRVDPTKGTVWMTGVPLNADNSRRVGFENFEVSGTTDMTGGNLILRLANAPGMGRTIAAALAQNFEKDYNELLGKIDRAIEDKREGDLVIRAKVLRTRTGRIKAAGQGLYLPVWADGTASITVDK</sequence>
<protein>
    <submittedName>
        <fullName evidence="1">DUF4403 family protein</fullName>
    </submittedName>
</protein>
<evidence type="ECO:0000313" key="2">
    <source>
        <dbReference type="Proteomes" id="UP000465810"/>
    </source>
</evidence>
<keyword evidence="2" id="KW-1185">Reference proteome</keyword>
<evidence type="ECO:0000313" key="1">
    <source>
        <dbReference type="EMBL" id="MYL98963.1"/>
    </source>
</evidence>
<reference evidence="1 2" key="1">
    <citation type="submission" date="2019-12" db="EMBL/GenBank/DDBJ databases">
        <authorList>
            <person name="Feng G."/>
            <person name="Zhu H."/>
        </authorList>
    </citation>
    <scope>NUCLEOTIDE SEQUENCE [LARGE SCALE GENOMIC DNA]</scope>
    <source>
        <strain evidence="1 2">FGD1</strain>
    </source>
</reference>
<dbReference type="InterPro" id="IPR025515">
    <property type="entry name" value="DUF4403"/>
</dbReference>
<organism evidence="1 2">
    <name type="scientific">Novosphingobium silvae</name>
    <dbReference type="NCBI Taxonomy" id="2692619"/>
    <lineage>
        <taxon>Bacteria</taxon>
        <taxon>Pseudomonadati</taxon>
        <taxon>Pseudomonadota</taxon>
        <taxon>Alphaproteobacteria</taxon>
        <taxon>Sphingomonadales</taxon>
        <taxon>Sphingomonadaceae</taxon>
        <taxon>Novosphingobium</taxon>
    </lineage>
</organism>
<comment type="caution">
    <text evidence="1">The sequence shown here is derived from an EMBL/GenBank/DDBJ whole genome shotgun (WGS) entry which is preliminary data.</text>
</comment>
<dbReference type="Pfam" id="PF14356">
    <property type="entry name" value="DUF4403"/>
    <property type="match status" value="1"/>
</dbReference>
<gene>
    <name evidence="1" type="ORF">GR702_14440</name>
</gene>
<dbReference type="Proteomes" id="UP000465810">
    <property type="component" value="Unassembled WGS sequence"/>
</dbReference>
<dbReference type="AlphaFoldDB" id="A0A7X4K934"/>
<dbReference type="RefSeq" id="WP_160986599.1">
    <property type="nucleotide sequence ID" value="NZ_WVTD01000011.1"/>
</dbReference>